<organism evidence="1 2">
    <name type="scientific">Mycobacteroides abscessus subsp. abscessus</name>
    <dbReference type="NCBI Taxonomy" id="1185650"/>
    <lineage>
        <taxon>Bacteria</taxon>
        <taxon>Bacillati</taxon>
        <taxon>Actinomycetota</taxon>
        <taxon>Actinomycetes</taxon>
        <taxon>Mycobacteriales</taxon>
        <taxon>Mycobacteriaceae</taxon>
        <taxon>Mycobacteroides</taxon>
        <taxon>Mycobacteroides abscessus</taxon>
    </lineage>
</organism>
<reference evidence="1 2" key="1">
    <citation type="submission" date="2016-11" db="EMBL/GenBank/DDBJ databases">
        <authorList>
            <consortium name="Pathogen Informatics"/>
        </authorList>
    </citation>
    <scope>NUCLEOTIDE SEQUENCE [LARGE SCALE GENOMIC DNA]</scope>
    <source>
        <strain evidence="1 2">104</strain>
    </source>
</reference>
<dbReference type="AlphaFoldDB" id="A0AB38CSV2"/>
<proteinExistence type="predicted"/>
<evidence type="ECO:0000313" key="2">
    <source>
        <dbReference type="Proteomes" id="UP000185210"/>
    </source>
</evidence>
<comment type="caution">
    <text evidence="1">The sequence shown here is derived from an EMBL/GenBank/DDBJ whole genome shotgun (WGS) entry which is preliminary data.</text>
</comment>
<sequence>MTNCRKCSQPAQLFLCPKCVDALREHTTQLAWLIERLDETVTRQDKLASPIIGKASDEPLPFNANASEIAHRARGTITTWVRAICEHRGITFEPVRVVPLDFIGPLPDARWRRLPRRYRPTLADMCDWLAEHVHAIALTPGAEECALDMAELCESIVRAVNRQERHFAGPCPTIKGHDRRGQQITCGHMLYTQGDEQFVECPTCKAKIDAPKNRLRTSVDRDLMPEPKLLEALRAVEGGLDEDGNPKPVPSKNHLRRWIKKRQLHIRGWLHQGRVVPHYIQYRDPRVFSFSQAQHLWWKEQS</sequence>
<name>A0AB38CSV2_9MYCO</name>
<dbReference type="RefSeq" id="WP_052584144.1">
    <property type="nucleotide sequence ID" value="NZ_FSFL01000026.1"/>
</dbReference>
<dbReference type="EMBL" id="FSHM01000001">
    <property type="protein sequence ID" value="SIA11410.1"/>
    <property type="molecule type" value="Genomic_DNA"/>
</dbReference>
<evidence type="ECO:0008006" key="3">
    <source>
        <dbReference type="Google" id="ProtNLM"/>
    </source>
</evidence>
<accession>A0AB38CSV2</accession>
<evidence type="ECO:0000313" key="1">
    <source>
        <dbReference type="EMBL" id="SIA11410.1"/>
    </source>
</evidence>
<protein>
    <recommendedName>
        <fullName evidence="3">Bacteriophage protein</fullName>
    </recommendedName>
</protein>
<gene>
    <name evidence="1" type="ORF">SAMEA2070301_00281</name>
</gene>
<dbReference type="Proteomes" id="UP000185210">
    <property type="component" value="Unassembled WGS sequence"/>
</dbReference>